<accession>A0AAU8ATU2</accession>
<protein>
    <submittedName>
        <fullName evidence="2">Uncharacterized protein</fullName>
    </submittedName>
</protein>
<keyword evidence="1" id="KW-0732">Signal</keyword>
<gene>
    <name evidence="2" type="ORF">PVT71_29205</name>
</gene>
<evidence type="ECO:0000313" key="2">
    <source>
        <dbReference type="EMBL" id="XCC97903.1"/>
    </source>
</evidence>
<organism evidence="2">
    <name type="scientific">Alloyangia sp. H15</name>
    <dbReference type="NCBI Taxonomy" id="3029062"/>
    <lineage>
        <taxon>Bacteria</taxon>
        <taxon>Pseudomonadati</taxon>
        <taxon>Pseudomonadota</taxon>
        <taxon>Alphaproteobacteria</taxon>
        <taxon>Rhodobacterales</taxon>
        <taxon>Roseobacteraceae</taxon>
        <taxon>Alloyangia</taxon>
    </lineage>
</organism>
<evidence type="ECO:0000256" key="1">
    <source>
        <dbReference type="SAM" id="SignalP"/>
    </source>
</evidence>
<geneLocation type="plasmid" evidence="2">
    <name>unnamed5</name>
</geneLocation>
<proteinExistence type="predicted"/>
<dbReference type="EMBL" id="CP123390">
    <property type="protein sequence ID" value="XCC97903.1"/>
    <property type="molecule type" value="Genomic_DNA"/>
</dbReference>
<keyword evidence="2" id="KW-0614">Plasmid</keyword>
<reference evidence="2" key="1">
    <citation type="submission" date="2023-02" db="EMBL/GenBank/DDBJ databases">
        <title>Description and genomic characterization of Salipiger bruguierae sp. nov., isolated from the sediment of mangrove plant Bruguiera sexangula.</title>
        <authorList>
            <person name="Long M."/>
        </authorList>
    </citation>
    <scope>NUCLEOTIDE SEQUENCE</scope>
    <source>
        <strain evidence="2">H15</strain>
        <plasmid evidence="2">unnamed5</plasmid>
    </source>
</reference>
<dbReference type="RefSeq" id="WP_353476782.1">
    <property type="nucleotide sequence ID" value="NZ_CP123390.1"/>
</dbReference>
<sequence length="88" mass="9639">MFSKRIFTALAISLAATAAQANEHNAHESRHWLEDRAPRPADAIQLPVYIVLSGQDRARAELTRDDFTTVTIAGHGSLHEEPFSGGDL</sequence>
<feature type="signal peptide" evidence="1">
    <location>
        <begin position="1"/>
        <end position="21"/>
    </location>
</feature>
<name>A0AAU8ATU2_9RHOB</name>
<feature type="chain" id="PRO_5043862887" evidence="1">
    <location>
        <begin position="22"/>
        <end position="88"/>
    </location>
</feature>
<dbReference type="AlphaFoldDB" id="A0AAU8ATU2"/>